<name>A0ABX0IR91_9FLAO</name>
<reference evidence="2" key="1">
    <citation type="submission" date="2019-05" db="EMBL/GenBank/DDBJ databases">
        <title>Flavobacterium profundi sp. nov., isolated from a deep-sea seamount.</title>
        <authorList>
            <person name="Zhang D.-C."/>
        </authorList>
    </citation>
    <scope>NUCLEOTIDE SEQUENCE [LARGE SCALE GENOMIC DNA]</scope>
    <source>
        <strain evidence="2">EC11</strain>
    </source>
</reference>
<dbReference type="Proteomes" id="UP000817854">
    <property type="component" value="Unassembled WGS sequence"/>
</dbReference>
<dbReference type="RefSeq" id="WP_140961474.1">
    <property type="nucleotide sequence ID" value="NZ_VEVQ02000003.1"/>
</dbReference>
<accession>A0ABX0IR91</accession>
<proteinExistence type="predicted"/>
<reference evidence="1 2" key="2">
    <citation type="submission" date="2019-05" db="EMBL/GenBank/DDBJ databases">
        <authorList>
            <person name="Lianzixin W."/>
        </authorList>
    </citation>
    <scope>NUCLEOTIDE SEQUENCE [LARGE SCALE GENOMIC DNA]</scope>
    <source>
        <strain evidence="1 2">EC11</strain>
    </source>
</reference>
<dbReference type="EMBL" id="VEVQ02000003">
    <property type="protein sequence ID" value="NHN25377.1"/>
    <property type="molecule type" value="Genomic_DNA"/>
</dbReference>
<comment type="caution">
    <text evidence="1">The sequence shown here is derived from an EMBL/GenBank/DDBJ whole genome shotgun (WGS) entry which is preliminary data.</text>
</comment>
<keyword evidence="2" id="KW-1185">Reference proteome</keyword>
<protein>
    <submittedName>
        <fullName evidence="1">Transporter</fullName>
    </submittedName>
</protein>
<evidence type="ECO:0000313" key="2">
    <source>
        <dbReference type="Proteomes" id="UP000817854"/>
    </source>
</evidence>
<reference evidence="1 2" key="3">
    <citation type="submission" date="2020-02" db="EMBL/GenBank/DDBJ databases">
        <title>Flavobacterium profundi sp. nov., isolated from a deep-sea seamount.</title>
        <authorList>
            <person name="Zhang D.-C."/>
        </authorList>
    </citation>
    <scope>NUCLEOTIDE SEQUENCE [LARGE SCALE GENOMIC DNA]</scope>
    <source>
        <strain evidence="1 2">EC11</strain>
    </source>
</reference>
<evidence type="ECO:0000313" key="1">
    <source>
        <dbReference type="EMBL" id="NHN25377.1"/>
    </source>
</evidence>
<sequence>MKKIIIIFVLFFQFGLAMDKDSIATNPFAKYHLQLEAFDFCDACGCSASGGSMGFASMLNSNFVGIRYFNQSYKSNDGLYTNSPWYNQDFNTMQIWARIPVVKKVQVSTFIPYHFHSRAIENGNQKIQGLGDITVLGMYQVFETKKDSTFFNHSFQIGTGIKMPTGKFNEANAGTVNPSFQVGTGSWDYLFATEYVIKRKQLGLNAMLNYVVKTENDKQYRFGNQFNYAGTFFYLYETSKYAIVPQLGLAGEVYGTNYQYKQKVRNTEGDILFGKLGFEIGRDQFSFGANAMLPINQNLTGGNVRANYRWSVNLNYSL</sequence>
<gene>
    <name evidence="1" type="ORF">FIA58_006790</name>
</gene>
<organism evidence="1 2">
    <name type="scientific">Flavobacterium jejuense</name>
    <dbReference type="NCBI Taxonomy" id="1544455"/>
    <lineage>
        <taxon>Bacteria</taxon>
        <taxon>Pseudomonadati</taxon>
        <taxon>Bacteroidota</taxon>
        <taxon>Flavobacteriia</taxon>
        <taxon>Flavobacteriales</taxon>
        <taxon>Flavobacteriaceae</taxon>
        <taxon>Flavobacterium</taxon>
    </lineage>
</organism>